<evidence type="ECO:0000256" key="2">
    <source>
        <dbReference type="SAM" id="MobiDB-lite"/>
    </source>
</evidence>
<evidence type="ECO:0000256" key="1">
    <source>
        <dbReference type="ARBA" id="ARBA00023125"/>
    </source>
</evidence>
<organism evidence="4 5">
    <name type="scientific">Spirosoma liriopis</name>
    <dbReference type="NCBI Taxonomy" id="2937440"/>
    <lineage>
        <taxon>Bacteria</taxon>
        <taxon>Pseudomonadati</taxon>
        <taxon>Bacteroidota</taxon>
        <taxon>Cytophagia</taxon>
        <taxon>Cytophagales</taxon>
        <taxon>Cytophagaceae</taxon>
        <taxon>Spirosoma</taxon>
    </lineage>
</organism>
<dbReference type="CDD" id="cd00093">
    <property type="entry name" value="HTH_XRE"/>
    <property type="match status" value="1"/>
</dbReference>
<dbReference type="EMBL" id="JALPRF010000002">
    <property type="protein sequence ID" value="MCK8492931.1"/>
    <property type="molecule type" value="Genomic_DNA"/>
</dbReference>
<dbReference type="Pfam" id="PF01381">
    <property type="entry name" value="HTH_3"/>
    <property type="match status" value="1"/>
</dbReference>
<dbReference type="PANTHER" id="PTHR46558:SF4">
    <property type="entry name" value="DNA-BIDING PHAGE PROTEIN"/>
    <property type="match status" value="1"/>
</dbReference>
<reference evidence="4 5" key="1">
    <citation type="submission" date="2022-04" db="EMBL/GenBank/DDBJ databases">
        <title>Spirosoma sp. strain RP8 genome sequencing and assembly.</title>
        <authorList>
            <person name="Jung Y."/>
        </authorList>
    </citation>
    <scope>NUCLEOTIDE SEQUENCE [LARGE SCALE GENOMIC DNA]</scope>
    <source>
        <strain evidence="4 5">RP8</strain>
    </source>
</reference>
<dbReference type="SUPFAM" id="SSF47413">
    <property type="entry name" value="lambda repressor-like DNA-binding domains"/>
    <property type="match status" value="1"/>
</dbReference>
<protein>
    <submittedName>
        <fullName evidence="4">Helix-turn-helix domain-containing protein</fullName>
    </submittedName>
</protein>
<dbReference type="PROSITE" id="PS50943">
    <property type="entry name" value="HTH_CROC1"/>
    <property type="match status" value="1"/>
</dbReference>
<keyword evidence="1" id="KW-0238">DNA-binding</keyword>
<dbReference type="RefSeq" id="WP_248477527.1">
    <property type="nucleotide sequence ID" value="NZ_JALPRF010000002.1"/>
</dbReference>
<comment type="caution">
    <text evidence="4">The sequence shown here is derived from an EMBL/GenBank/DDBJ whole genome shotgun (WGS) entry which is preliminary data.</text>
</comment>
<keyword evidence="5" id="KW-1185">Reference proteome</keyword>
<dbReference type="InterPro" id="IPR010982">
    <property type="entry name" value="Lambda_DNA-bd_dom_sf"/>
</dbReference>
<accession>A0ABT0HL77</accession>
<feature type="region of interest" description="Disordered" evidence="2">
    <location>
        <begin position="112"/>
        <end position="136"/>
    </location>
</feature>
<dbReference type="PANTHER" id="PTHR46558">
    <property type="entry name" value="TRACRIPTIONAL REGULATORY PROTEIN-RELATED-RELATED"/>
    <property type="match status" value="1"/>
</dbReference>
<sequence>MPAFKEILLNLMKRNGLKQTDLAQELSISRQAVNKWFTKGYKPELEHIPKLLELFKITSDDFFRMLNDEDVNQTYTSQPSTQQYVSFEEALQMQKKISELQEQVIKYQAKELEEKNRQIDNKNELSPDKDTTTTSR</sequence>
<evidence type="ECO:0000313" key="5">
    <source>
        <dbReference type="Proteomes" id="UP001202180"/>
    </source>
</evidence>
<proteinExistence type="predicted"/>
<name>A0ABT0HL77_9BACT</name>
<evidence type="ECO:0000259" key="3">
    <source>
        <dbReference type="PROSITE" id="PS50943"/>
    </source>
</evidence>
<gene>
    <name evidence="4" type="ORF">M0L20_13770</name>
</gene>
<dbReference type="SMART" id="SM00530">
    <property type="entry name" value="HTH_XRE"/>
    <property type="match status" value="1"/>
</dbReference>
<feature type="domain" description="HTH cro/C1-type" evidence="3">
    <location>
        <begin position="8"/>
        <end position="62"/>
    </location>
</feature>
<evidence type="ECO:0000313" key="4">
    <source>
        <dbReference type="EMBL" id="MCK8492931.1"/>
    </source>
</evidence>
<dbReference type="InterPro" id="IPR001387">
    <property type="entry name" value="Cro/C1-type_HTH"/>
</dbReference>
<dbReference type="Proteomes" id="UP001202180">
    <property type="component" value="Unassembled WGS sequence"/>
</dbReference>
<dbReference type="Gene3D" id="1.10.260.40">
    <property type="entry name" value="lambda repressor-like DNA-binding domains"/>
    <property type="match status" value="1"/>
</dbReference>